<dbReference type="OrthoDB" id="9805604at2"/>
<dbReference type="EMBL" id="CP036272">
    <property type="protein sequence ID" value="QDT59160.1"/>
    <property type="molecule type" value="Genomic_DNA"/>
</dbReference>
<dbReference type="InterPro" id="IPR003329">
    <property type="entry name" value="Cytidylyl_trans"/>
</dbReference>
<dbReference type="Pfam" id="PF02348">
    <property type="entry name" value="CTP_transf_3"/>
    <property type="match status" value="1"/>
</dbReference>
<reference evidence="1 2" key="1">
    <citation type="submission" date="2019-02" db="EMBL/GenBank/DDBJ databases">
        <title>Deep-cultivation of Planctomycetes and their phenomic and genomic characterization uncovers novel biology.</title>
        <authorList>
            <person name="Wiegand S."/>
            <person name="Jogler M."/>
            <person name="Boedeker C."/>
            <person name="Pinto D."/>
            <person name="Vollmers J."/>
            <person name="Rivas-Marin E."/>
            <person name="Kohn T."/>
            <person name="Peeters S.H."/>
            <person name="Heuer A."/>
            <person name="Rast P."/>
            <person name="Oberbeckmann S."/>
            <person name="Bunk B."/>
            <person name="Jeske O."/>
            <person name="Meyerdierks A."/>
            <person name="Storesund J.E."/>
            <person name="Kallscheuer N."/>
            <person name="Luecker S."/>
            <person name="Lage O.M."/>
            <person name="Pohl T."/>
            <person name="Merkel B.J."/>
            <person name="Hornburger P."/>
            <person name="Mueller R.-W."/>
            <person name="Bruemmer F."/>
            <person name="Labrenz M."/>
            <person name="Spormann A.M."/>
            <person name="Op den Camp H."/>
            <person name="Overmann J."/>
            <person name="Amann R."/>
            <person name="Jetten M.S.M."/>
            <person name="Mascher T."/>
            <person name="Medema M.H."/>
            <person name="Devos D.P."/>
            <person name="Kaster A.-K."/>
            <person name="Ovreas L."/>
            <person name="Rohde M."/>
            <person name="Galperin M.Y."/>
            <person name="Jogler C."/>
        </authorList>
    </citation>
    <scope>NUCLEOTIDE SEQUENCE [LARGE SCALE GENOMIC DNA]</scope>
    <source>
        <strain evidence="1 2">SV_7m_r</strain>
    </source>
</reference>
<dbReference type="GO" id="GO:0008781">
    <property type="term" value="F:N-acylneuraminate cytidylyltransferase activity"/>
    <property type="evidence" value="ECO:0007669"/>
    <property type="project" value="TreeGrafter"/>
</dbReference>
<dbReference type="Gene3D" id="3.90.550.10">
    <property type="entry name" value="Spore Coat Polysaccharide Biosynthesis Protein SpsA, Chain A"/>
    <property type="match status" value="1"/>
</dbReference>
<dbReference type="RefSeq" id="WP_145270846.1">
    <property type="nucleotide sequence ID" value="NZ_CP036272.1"/>
</dbReference>
<evidence type="ECO:0000313" key="1">
    <source>
        <dbReference type="EMBL" id="QDT59160.1"/>
    </source>
</evidence>
<dbReference type="EC" id="2.7.7.82" evidence="1"/>
<keyword evidence="1" id="KW-0548">Nucleotidyltransferase</keyword>
<dbReference type="CDD" id="cd02513">
    <property type="entry name" value="CMP-NeuAc_Synthase"/>
    <property type="match status" value="1"/>
</dbReference>
<keyword evidence="2" id="KW-1185">Reference proteome</keyword>
<organism evidence="1 2">
    <name type="scientific">Stieleria bergensis</name>
    <dbReference type="NCBI Taxonomy" id="2528025"/>
    <lineage>
        <taxon>Bacteria</taxon>
        <taxon>Pseudomonadati</taxon>
        <taxon>Planctomycetota</taxon>
        <taxon>Planctomycetia</taxon>
        <taxon>Pirellulales</taxon>
        <taxon>Pirellulaceae</taxon>
        <taxon>Stieleria</taxon>
    </lineage>
</organism>
<dbReference type="AlphaFoldDB" id="A0A517SSR1"/>
<protein>
    <submittedName>
        <fullName evidence="1">CMP-N,N'-diacetyllegionaminic acid synthase</fullName>
        <ecNumber evidence="1">2.7.7.82</ecNumber>
    </submittedName>
</protein>
<dbReference type="PANTHER" id="PTHR21485:SF6">
    <property type="entry name" value="N-ACYLNEURAMINATE CYTIDYLYLTRANSFERASE-RELATED"/>
    <property type="match status" value="1"/>
</dbReference>
<dbReference type="InterPro" id="IPR029044">
    <property type="entry name" value="Nucleotide-diphossugar_trans"/>
</dbReference>
<dbReference type="InterPro" id="IPR050793">
    <property type="entry name" value="CMP-NeuNAc_synthase"/>
</dbReference>
<dbReference type="PANTHER" id="PTHR21485">
    <property type="entry name" value="HAD SUPERFAMILY MEMBERS CMAS AND KDSC"/>
    <property type="match status" value="1"/>
</dbReference>
<name>A0A517SSR1_9BACT</name>
<sequence length="240" mass="26224">MRVLGIITARGGSKGIPNKNLVEVAGKSLLRYTAEAVSASQLLTRTILSTDSNEIAIAGQELGLEFPFVRPAHLAKDDTPTIPVLKHVVETLAQQGQSYDAVFTLQPTNPLRLASDIDGAIGLLQETGADSVIGFSDVGERHPARMKRIDAMGRVVDPEFAEAFEGQRRQDLPPYYLRDGSVYVTRSEVLMQQDSLKGNDCRGWLIPIERALNVDSPFDLFLVEQLLKLGPQRFPGRAAG</sequence>
<dbReference type="SUPFAM" id="SSF53448">
    <property type="entry name" value="Nucleotide-diphospho-sugar transferases"/>
    <property type="match status" value="1"/>
</dbReference>
<gene>
    <name evidence="1" type="primary">neuA</name>
    <name evidence="1" type="ORF">SV7mr_16670</name>
</gene>
<dbReference type="Proteomes" id="UP000315003">
    <property type="component" value="Chromosome"/>
</dbReference>
<accession>A0A517SSR1</accession>
<proteinExistence type="predicted"/>
<evidence type="ECO:0000313" key="2">
    <source>
        <dbReference type="Proteomes" id="UP000315003"/>
    </source>
</evidence>
<keyword evidence="1" id="KW-0808">Transferase</keyword>